<reference evidence="2 3" key="1">
    <citation type="submission" date="2023-07" db="EMBL/GenBank/DDBJ databases">
        <title>Sorghum-associated microbial communities from plants grown in Nebraska, USA.</title>
        <authorList>
            <person name="Schachtman D."/>
        </authorList>
    </citation>
    <scope>NUCLEOTIDE SEQUENCE [LARGE SCALE GENOMIC DNA]</scope>
    <source>
        <strain evidence="2 3">3262</strain>
    </source>
</reference>
<comment type="caution">
    <text evidence="2">The sequence shown here is derived from an EMBL/GenBank/DDBJ whole genome shotgun (WGS) entry which is preliminary data.</text>
</comment>
<keyword evidence="1" id="KW-0472">Membrane</keyword>
<evidence type="ECO:0000313" key="2">
    <source>
        <dbReference type="EMBL" id="MDR6942252.1"/>
    </source>
</evidence>
<accession>A0ABU1TA26</accession>
<feature type="transmembrane region" description="Helical" evidence="1">
    <location>
        <begin position="71"/>
        <end position="89"/>
    </location>
</feature>
<feature type="transmembrane region" description="Helical" evidence="1">
    <location>
        <begin position="135"/>
        <end position="155"/>
    </location>
</feature>
<dbReference type="Proteomes" id="UP001247620">
    <property type="component" value="Unassembled WGS sequence"/>
</dbReference>
<keyword evidence="3" id="KW-1185">Reference proteome</keyword>
<protein>
    <submittedName>
        <fullName evidence="2">Uncharacterized protein</fullName>
    </submittedName>
</protein>
<dbReference type="RefSeq" id="WP_310095230.1">
    <property type="nucleotide sequence ID" value="NZ_JAVDUU010000002.1"/>
</dbReference>
<keyword evidence="1" id="KW-0812">Transmembrane</keyword>
<organism evidence="2 3">
    <name type="scientific">Mucilaginibacter pocheonensis</name>
    <dbReference type="NCBI Taxonomy" id="398050"/>
    <lineage>
        <taxon>Bacteria</taxon>
        <taxon>Pseudomonadati</taxon>
        <taxon>Bacteroidota</taxon>
        <taxon>Sphingobacteriia</taxon>
        <taxon>Sphingobacteriales</taxon>
        <taxon>Sphingobacteriaceae</taxon>
        <taxon>Mucilaginibacter</taxon>
    </lineage>
</organism>
<gene>
    <name evidence="2" type="ORF">J2W55_002094</name>
</gene>
<sequence>MWLLAKSGSRNTMWMLHLNVLVSLSFYTIIYYKLFIKPIHKKITIAVAIITLFIMLYFNRSLDEYPSVSNTTLSVQMILLSLIYFYQLLNPLKFIDIEKQSLFWINAGVLIYYSVNIFLFMIFTQIPVDDRHNYYIINSITNIIANILFSVGLFCKPQKTT</sequence>
<dbReference type="EMBL" id="JAVDUU010000002">
    <property type="protein sequence ID" value="MDR6942252.1"/>
    <property type="molecule type" value="Genomic_DNA"/>
</dbReference>
<evidence type="ECO:0000313" key="3">
    <source>
        <dbReference type="Proteomes" id="UP001247620"/>
    </source>
</evidence>
<feature type="transmembrane region" description="Helical" evidence="1">
    <location>
        <begin position="101"/>
        <end position="123"/>
    </location>
</feature>
<feature type="transmembrane region" description="Helical" evidence="1">
    <location>
        <begin position="12"/>
        <end position="31"/>
    </location>
</feature>
<keyword evidence="1" id="KW-1133">Transmembrane helix</keyword>
<evidence type="ECO:0000256" key="1">
    <source>
        <dbReference type="SAM" id="Phobius"/>
    </source>
</evidence>
<proteinExistence type="predicted"/>
<name>A0ABU1TA26_9SPHI</name>
<feature type="transmembrane region" description="Helical" evidence="1">
    <location>
        <begin position="43"/>
        <end position="59"/>
    </location>
</feature>